<accession>A0ABV0Z794</accession>
<feature type="non-terminal residue" evidence="2">
    <location>
        <position position="1"/>
    </location>
</feature>
<evidence type="ECO:0000313" key="3">
    <source>
        <dbReference type="Proteomes" id="UP001469553"/>
    </source>
</evidence>
<gene>
    <name evidence="2" type="ORF">AMECASPLE_000315</name>
</gene>
<proteinExistence type="predicted"/>
<dbReference type="Proteomes" id="UP001469553">
    <property type="component" value="Unassembled WGS sequence"/>
</dbReference>
<comment type="caution">
    <text evidence="2">The sequence shown here is derived from an EMBL/GenBank/DDBJ whole genome shotgun (WGS) entry which is preliminary data.</text>
</comment>
<organism evidence="2 3">
    <name type="scientific">Ameca splendens</name>
    <dbReference type="NCBI Taxonomy" id="208324"/>
    <lineage>
        <taxon>Eukaryota</taxon>
        <taxon>Metazoa</taxon>
        <taxon>Chordata</taxon>
        <taxon>Craniata</taxon>
        <taxon>Vertebrata</taxon>
        <taxon>Euteleostomi</taxon>
        <taxon>Actinopterygii</taxon>
        <taxon>Neopterygii</taxon>
        <taxon>Teleostei</taxon>
        <taxon>Neoteleostei</taxon>
        <taxon>Acanthomorphata</taxon>
        <taxon>Ovalentaria</taxon>
        <taxon>Atherinomorphae</taxon>
        <taxon>Cyprinodontiformes</taxon>
        <taxon>Goodeidae</taxon>
        <taxon>Ameca</taxon>
    </lineage>
</organism>
<evidence type="ECO:0000256" key="1">
    <source>
        <dbReference type="SAM" id="MobiDB-lite"/>
    </source>
</evidence>
<keyword evidence="3" id="KW-1185">Reference proteome</keyword>
<sequence length="94" mass="10930">APPRDRCDPNPPLREGSTCRRIRKNIYKKEENTQHDMISSSSVYVLNSSALTHLPFGTSAEERNSSRNRPAQFGHCMDEFFQDDFSEQHHTRHQ</sequence>
<feature type="non-terminal residue" evidence="2">
    <location>
        <position position="94"/>
    </location>
</feature>
<reference evidence="2 3" key="1">
    <citation type="submission" date="2021-06" db="EMBL/GenBank/DDBJ databases">
        <authorList>
            <person name="Palmer J.M."/>
        </authorList>
    </citation>
    <scope>NUCLEOTIDE SEQUENCE [LARGE SCALE GENOMIC DNA]</scope>
    <source>
        <strain evidence="2 3">AS_MEX2019</strain>
        <tissue evidence="2">Muscle</tissue>
    </source>
</reference>
<feature type="region of interest" description="Disordered" evidence="1">
    <location>
        <begin position="1"/>
        <end position="22"/>
    </location>
</feature>
<protein>
    <submittedName>
        <fullName evidence="2">Uncharacterized protein</fullName>
    </submittedName>
</protein>
<evidence type="ECO:0000313" key="2">
    <source>
        <dbReference type="EMBL" id="MEQ2301821.1"/>
    </source>
</evidence>
<dbReference type="EMBL" id="JAHRIP010056438">
    <property type="protein sequence ID" value="MEQ2301821.1"/>
    <property type="molecule type" value="Genomic_DNA"/>
</dbReference>
<name>A0ABV0Z794_9TELE</name>